<sequence length="204" mass="22675">MAFEDENRTYNGGLKALSDSDYQIVDGEPDITGWDVLDLSGNKFGEVDDLLFDPESRAVRYLVVELKANGDDIVDDRNVLIPIGVAELHTDDDDVIVPNVSAQQLYTLPVYEPGVLTPENEVAIRNIFDGGSAVPYEATGFYEHDHFNEDRFYGSGTIATEETDLTIPETPVDEEARQEKVRRIIAKIEAKDDNAGTNTDRSVF</sequence>
<accession>A0ABR7WUN4</accession>
<reference evidence="2 3" key="1">
    <citation type="submission" date="2020-09" db="EMBL/GenBank/DDBJ databases">
        <title>Novel species of Mucilaginibacter isolated from a glacier on the Tibetan Plateau.</title>
        <authorList>
            <person name="Liu Q."/>
            <person name="Xin Y.-H."/>
        </authorList>
    </citation>
    <scope>NUCLEOTIDE SEQUENCE [LARGE SCALE GENOMIC DNA]</scope>
    <source>
        <strain evidence="2 3">ZT4R22</strain>
    </source>
</reference>
<dbReference type="InterPro" id="IPR011033">
    <property type="entry name" value="PRC_barrel-like_sf"/>
</dbReference>
<comment type="caution">
    <text evidence="2">The sequence shown here is derived from an EMBL/GenBank/DDBJ whole genome shotgun (WGS) entry which is preliminary data.</text>
</comment>
<dbReference type="Gene3D" id="3.90.50.10">
    <property type="entry name" value="Photosynthetic Reaction Center, subunit H, domain 2"/>
    <property type="match status" value="1"/>
</dbReference>
<protein>
    <submittedName>
        <fullName evidence="2">PRC-barrel domain-containing protein</fullName>
    </submittedName>
</protein>
<dbReference type="Proteomes" id="UP000606600">
    <property type="component" value="Unassembled WGS sequence"/>
</dbReference>
<dbReference type="InterPro" id="IPR027275">
    <property type="entry name" value="PRC-brl_dom"/>
</dbReference>
<dbReference type="RefSeq" id="WP_191189764.1">
    <property type="nucleotide sequence ID" value="NZ_JACWMY010000007.1"/>
</dbReference>
<keyword evidence="3" id="KW-1185">Reference proteome</keyword>
<dbReference type="EMBL" id="JACWMY010000007">
    <property type="protein sequence ID" value="MBD1365104.1"/>
    <property type="molecule type" value="Genomic_DNA"/>
</dbReference>
<dbReference type="SUPFAM" id="SSF50346">
    <property type="entry name" value="PRC-barrel domain"/>
    <property type="match status" value="1"/>
</dbReference>
<feature type="domain" description="PRC-barrel" evidence="1">
    <location>
        <begin position="30"/>
        <end position="103"/>
    </location>
</feature>
<evidence type="ECO:0000259" key="1">
    <source>
        <dbReference type="Pfam" id="PF05239"/>
    </source>
</evidence>
<dbReference type="Pfam" id="PF05239">
    <property type="entry name" value="PRC"/>
    <property type="match status" value="1"/>
</dbReference>
<proteinExistence type="predicted"/>
<gene>
    <name evidence="2" type="ORF">IDJ77_14880</name>
</gene>
<evidence type="ECO:0000313" key="2">
    <source>
        <dbReference type="EMBL" id="MBD1365104.1"/>
    </source>
</evidence>
<organism evidence="2 3">
    <name type="scientific">Mucilaginibacter pankratovii</name>
    <dbReference type="NCBI Taxonomy" id="2772110"/>
    <lineage>
        <taxon>Bacteria</taxon>
        <taxon>Pseudomonadati</taxon>
        <taxon>Bacteroidota</taxon>
        <taxon>Sphingobacteriia</taxon>
        <taxon>Sphingobacteriales</taxon>
        <taxon>Sphingobacteriaceae</taxon>
        <taxon>Mucilaginibacter</taxon>
    </lineage>
</organism>
<name>A0ABR7WUN4_9SPHI</name>
<dbReference type="InterPro" id="IPR014747">
    <property type="entry name" value="Bac_photo_RC_H_C"/>
</dbReference>
<evidence type="ECO:0000313" key="3">
    <source>
        <dbReference type="Proteomes" id="UP000606600"/>
    </source>
</evidence>